<dbReference type="EMBL" id="FUYN01000001">
    <property type="protein sequence ID" value="SKB26850.1"/>
    <property type="molecule type" value="Genomic_DNA"/>
</dbReference>
<evidence type="ECO:0000256" key="3">
    <source>
        <dbReference type="ARBA" id="ARBA00011049"/>
    </source>
</evidence>
<reference evidence="13" key="1">
    <citation type="submission" date="2017-02" db="EMBL/GenBank/DDBJ databases">
        <authorList>
            <person name="Varghese N."/>
            <person name="Submissions S."/>
        </authorList>
    </citation>
    <scope>NUCLEOTIDE SEQUENCE [LARGE SCALE GENOMIC DNA]</scope>
    <source>
        <strain evidence="13">ATCC 35199</strain>
    </source>
</reference>
<proteinExistence type="inferred from homology"/>
<evidence type="ECO:0000256" key="7">
    <source>
        <dbReference type="ARBA" id="ARBA00022779"/>
    </source>
</evidence>
<evidence type="ECO:0000256" key="1">
    <source>
        <dbReference type="ARBA" id="ARBA00004117"/>
    </source>
</evidence>
<comment type="similarity">
    <text evidence="3">Belongs to the FliM family.</text>
</comment>
<keyword evidence="12" id="KW-0969">Cilium</keyword>
<keyword evidence="5" id="KW-1003">Cell membrane</keyword>
<gene>
    <name evidence="12" type="ORF">SAMN02745120_0452</name>
</gene>
<dbReference type="CDD" id="cd17908">
    <property type="entry name" value="FliM"/>
    <property type="match status" value="1"/>
</dbReference>
<dbReference type="PRINTS" id="PR00955">
    <property type="entry name" value="FLGMOTORFLIM"/>
</dbReference>
<evidence type="ECO:0000256" key="5">
    <source>
        <dbReference type="ARBA" id="ARBA00022475"/>
    </source>
</evidence>
<evidence type="ECO:0000256" key="8">
    <source>
        <dbReference type="ARBA" id="ARBA00023136"/>
    </source>
</evidence>
<accession>A0A1T4ZVT0</accession>
<keyword evidence="7" id="KW-0283">Flagellar rotation</keyword>
<comment type="subcellular location">
    <subcellularLocation>
        <location evidence="1">Bacterial flagellum basal body</location>
    </subcellularLocation>
    <subcellularLocation>
        <location evidence="2">Cell membrane</location>
        <topology evidence="2">Peripheral membrane protein</topology>
    </subcellularLocation>
</comment>
<dbReference type="InterPro" id="IPR001543">
    <property type="entry name" value="FliN-like_C"/>
</dbReference>
<dbReference type="InterPro" id="IPR028976">
    <property type="entry name" value="CheC-like_sf"/>
</dbReference>
<evidence type="ECO:0000259" key="11">
    <source>
        <dbReference type="Pfam" id="PF01052"/>
    </source>
</evidence>
<evidence type="ECO:0000256" key="2">
    <source>
        <dbReference type="ARBA" id="ARBA00004202"/>
    </source>
</evidence>
<dbReference type="Pfam" id="PF01052">
    <property type="entry name" value="FliMN_C"/>
    <property type="match status" value="1"/>
</dbReference>
<evidence type="ECO:0000313" key="13">
    <source>
        <dbReference type="Proteomes" id="UP000243406"/>
    </source>
</evidence>
<organism evidence="12 13">
    <name type="scientific">Acetoanaerobium noterae</name>
    <dbReference type="NCBI Taxonomy" id="745369"/>
    <lineage>
        <taxon>Bacteria</taxon>
        <taxon>Bacillati</taxon>
        <taxon>Bacillota</taxon>
        <taxon>Clostridia</taxon>
        <taxon>Peptostreptococcales</taxon>
        <taxon>Filifactoraceae</taxon>
        <taxon>Acetoanaerobium</taxon>
    </lineage>
</organism>
<keyword evidence="8" id="KW-0472">Membrane</keyword>
<evidence type="ECO:0000256" key="6">
    <source>
        <dbReference type="ARBA" id="ARBA00022500"/>
    </source>
</evidence>
<keyword evidence="13" id="KW-1185">Reference proteome</keyword>
<dbReference type="GO" id="GO:0003774">
    <property type="term" value="F:cytoskeletal motor activity"/>
    <property type="evidence" value="ECO:0007669"/>
    <property type="project" value="InterPro"/>
</dbReference>
<sequence>MADILSQSEIDSLLSALSSGEIDASDIKEETKESKIKKYDFKSPKKLAKDQLKTLHMIHENFSRILNTYLSGYLRTITQIDVISVEELSYYEFNNSISNPALISVIDFMPLPGQIIFEMSNRLAFTMIDRILGGNGKYESESRPFTEIETTILNKLMANVSRLLIEPWENVIELDPELDKIETNSQFAQIVSSNETVALITLRANIGEIEGLMNICMPHIVLEPILPNLSTKFWFSTVKKELNEEDKGYLETRVKRANIDINAIVGDTYITVEEFIYLQEGDVIKLSRKIDEDLELHVEGKTKYLGRPGTLKNNMAFKITKVVEKGDEDYDE</sequence>
<keyword evidence="9" id="KW-0975">Bacterial flagellum</keyword>
<dbReference type="Gene3D" id="3.40.1550.10">
    <property type="entry name" value="CheC-like"/>
    <property type="match status" value="1"/>
</dbReference>
<evidence type="ECO:0000256" key="9">
    <source>
        <dbReference type="ARBA" id="ARBA00023143"/>
    </source>
</evidence>
<dbReference type="PANTHER" id="PTHR30034">
    <property type="entry name" value="FLAGELLAR MOTOR SWITCH PROTEIN FLIM"/>
    <property type="match status" value="1"/>
</dbReference>
<dbReference type="InterPro" id="IPR036429">
    <property type="entry name" value="SpoA-like_sf"/>
</dbReference>
<dbReference type="AlphaFoldDB" id="A0A1T4ZVT0"/>
<keyword evidence="6" id="KW-0145">Chemotaxis</keyword>
<dbReference type="SUPFAM" id="SSF103039">
    <property type="entry name" value="CheC-like"/>
    <property type="match status" value="1"/>
</dbReference>
<dbReference type="PIRSF" id="PIRSF002888">
    <property type="entry name" value="FliM"/>
    <property type="match status" value="1"/>
</dbReference>
<dbReference type="NCBIfam" id="TIGR01397">
    <property type="entry name" value="fliM_switch"/>
    <property type="match status" value="1"/>
</dbReference>
<evidence type="ECO:0000256" key="10">
    <source>
        <dbReference type="NCBIfam" id="TIGR01397"/>
    </source>
</evidence>
<dbReference type="PANTHER" id="PTHR30034:SF6">
    <property type="entry name" value="YOP PROTEINS TRANSLOCATION PROTEIN Q"/>
    <property type="match status" value="1"/>
</dbReference>
<evidence type="ECO:0000313" key="12">
    <source>
        <dbReference type="EMBL" id="SKB26850.1"/>
    </source>
</evidence>
<dbReference type="RefSeq" id="WP_079588437.1">
    <property type="nucleotide sequence ID" value="NZ_DAMBHZ010000003.1"/>
</dbReference>
<dbReference type="Gene3D" id="2.30.330.10">
    <property type="entry name" value="SpoA-like"/>
    <property type="match status" value="1"/>
</dbReference>
<dbReference type="GO" id="GO:0071978">
    <property type="term" value="P:bacterial-type flagellum-dependent swarming motility"/>
    <property type="evidence" value="ECO:0007669"/>
    <property type="project" value="TreeGrafter"/>
</dbReference>
<dbReference type="Pfam" id="PF02154">
    <property type="entry name" value="FliM"/>
    <property type="match status" value="1"/>
</dbReference>
<keyword evidence="12" id="KW-0966">Cell projection</keyword>
<dbReference type="InterPro" id="IPR001689">
    <property type="entry name" value="Flag_FliM"/>
</dbReference>
<protein>
    <recommendedName>
        <fullName evidence="4 10">Flagellar motor switch protein FliM</fullName>
    </recommendedName>
</protein>
<name>A0A1T4ZVT0_9FIRM</name>
<dbReference type="SUPFAM" id="SSF101801">
    <property type="entry name" value="Surface presentation of antigens (SPOA)"/>
    <property type="match status" value="1"/>
</dbReference>
<feature type="domain" description="Flagellar motor switch protein FliN-like C-terminal" evidence="11">
    <location>
        <begin position="253"/>
        <end position="323"/>
    </location>
</feature>
<keyword evidence="12" id="KW-0282">Flagellum</keyword>
<dbReference type="GO" id="GO:0005886">
    <property type="term" value="C:plasma membrane"/>
    <property type="evidence" value="ECO:0007669"/>
    <property type="project" value="UniProtKB-SubCell"/>
</dbReference>
<dbReference type="Proteomes" id="UP000243406">
    <property type="component" value="Unassembled WGS sequence"/>
</dbReference>
<dbReference type="GO" id="GO:0050918">
    <property type="term" value="P:positive chemotaxis"/>
    <property type="evidence" value="ECO:0007669"/>
    <property type="project" value="TreeGrafter"/>
</dbReference>
<dbReference type="GO" id="GO:0009425">
    <property type="term" value="C:bacterial-type flagellum basal body"/>
    <property type="evidence" value="ECO:0007669"/>
    <property type="project" value="UniProtKB-SubCell"/>
</dbReference>
<evidence type="ECO:0000256" key="4">
    <source>
        <dbReference type="ARBA" id="ARBA00021898"/>
    </source>
</evidence>
<dbReference type="OrthoDB" id="9806941at2"/>